<evidence type="ECO:0000259" key="2">
    <source>
        <dbReference type="Pfam" id="PF11977"/>
    </source>
</evidence>
<dbReference type="Pfam" id="PF11977">
    <property type="entry name" value="RNase_Zc3h12a"/>
    <property type="match status" value="1"/>
</dbReference>
<proteinExistence type="predicted"/>
<feature type="transmembrane region" description="Helical" evidence="1">
    <location>
        <begin position="34"/>
        <end position="52"/>
    </location>
</feature>
<keyword evidence="1" id="KW-0812">Transmembrane</keyword>
<dbReference type="OrthoDB" id="5196680at2"/>
<dbReference type="Proteomes" id="UP000199478">
    <property type="component" value="Unassembled WGS sequence"/>
</dbReference>
<dbReference type="Gene3D" id="3.40.50.11980">
    <property type="match status" value="1"/>
</dbReference>
<evidence type="ECO:0000313" key="3">
    <source>
        <dbReference type="EMBL" id="SFR44711.1"/>
    </source>
</evidence>
<keyword evidence="1" id="KW-1133">Transmembrane helix</keyword>
<dbReference type="AlphaFoldDB" id="A0A1I6GRK1"/>
<accession>A0A1I6GRK1</accession>
<sequence length="204" mass="22421">MRLFRGLLVCTLFGLVICAVVLPEGGDKPRVIDALGKMVFATFAVLALGYLWRLRRWLARAPKPAQPRTRVGRPIVVDGSNVMHWGGDPSLVVVQRVIGALQERGYEPIVYFDANVGYKLSDRHIGGRDMAAHLGLPADDVTLAPSGTPADPLLLKHASDDGMRVVTNDRFLDWKQDFPKIGDKGFLVKGRWQQGSVILLGLGR</sequence>
<protein>
    <submittedName>
        <fullName evidence="3">Zc3h12a-like Ribonuclease NYN domain-containing protein</fullName>
    </submittedName>
</protein>
<name>A0A1I6GRK1_9RHOB</name>
<evidence type="ECO:0000313" key="4">
    <source>
        <dbReference type="Proteomes" id="UP000199478"/>
    </source>
</evidence>
<keyword evidence="1" id="KW-0472">Membrane</keyword>
<dbReference type="InterPro" id="IPR021869">
    <property type="entry name" value="RNase_Zc3h12_NYN"/>
</dbReference>
<gene>
    <name evidence="3" type="ORF">SAMN04488005_2063</name>
</gene>
<dbReference type="RefSeq" id="WP_090199607.1">
    <property type="nucleotide sequence ID" value="NZ_FOYP01000001.1"/>
</dbReference>
<keyword evidence="4" id="KW-1185">Reference proteome</keyword>
<feature type="domain" description="RNase NYN" evidence="2">
    <location>
        <begin position="73"/>
        <end position="179"/>
    </location>
</feature>
<dbReference type="STRING" id="390270.SAMN04488005_2063"/>
<evidence type="ECO:0000256" key="1">
    <source>
        <dbReference type="SAM" id="Phobius"/>
    </source>
</evidence>
<dbReference type="EMBL" id="FOYP01000001">
    <property type="protein sequence ID" value="SFR44711.1"/>
    <property type="molecule type" value="Genomic_DNA"/>
</dbReference>
<reference evidence="4" key="1">
    <citation type="submission" date="2016-10" db="EMBL/GenBank/DDBJ databases">
        <authorList>
            <person name="Varghese N."/>
            <person name="Submissions S."/>
        </authorList>
    </citation>
    <scope>NUCLEOTIDE SEQUENCE [LARGE SCALE GENOMIC DNA]</scope>
    <source>
        <strain evidence="4">DSM 26879</strain>
    </source>
</reference>
<organism evidence="3 4">
    <name type="scientific">Yoonia tamlensis</name>
    <dbReference type="NCBI Taxonomy" id="390270"/>
    <lineage>
        <taxon>Bacteria</taxon>
        <taxon>Pseudomonadati</taxon>
        <taxon>Pseudomonadota</taxon>
        <taxon>Alphaproteobacteria</taxon>
        <taxon>Rhodobacterales</taxon>
        <taxon>Paracoccaceae</taxon>
        <taxon>Yoonia</taxon>
    </lineage>
</organism>